<accession>A0ABX8EMU7</accession>
<dbReference type="EMBL" id="CP075371">
    <property type="protein sequence ID" value="QVT81852.1"/>
    <property type="molecule type" value="Genomic_DNA"/>
</dbReference>
<keyword evidence="1" id="KW-0812">Transmembrane</keyword>
<dbReference type="Proteomes" id="UP000679307">
    <property type="component" value="Chromosome"/>
</dbReference>
<proteinExistence type="predicted"/>
<evidence type="ECO:0000256" key="1">
    <source>
        <dbReference type="SAM" id="Phobius"/>
    </source>
</evidence>
<sequence>MFVGAVLALDAIAMPQAVTDVVRTDVVGWICLAMGALAIVLGVVTSRQSHRQHPNRH</sequence>
<keyword evidence="3" id="KW-1185">Reference proteome</keyword>
<evidence type="ECO:0000313" key="3">
    <source>
        <dbReference type="Proteomes" id="UP000679307"/>
    </source>
</evidence>
<reference evidence="2 3" key="1">
    <citation type="submission" date="2021-05" db="EMBL/GenBank/DDBJ databases">
        <title>Complete genome of Nocardioides aquaticus KCTC 9944T isolated from meromictic and hypersaline Ekho Lake, Antarctica.</title>
        <authorList>
            <person name="Hwang K."/>
            <person name="Kim K.M."/>
            <person name="Choe H."/>
        </authorList>
    </citation>
    <scope>NUCLEOTIDE SEQUENCE [LARGE SCALE GENOMIC DNA]</scope>
    <source>
        <strain evidence="2 3">KCTC 9944</strain>
    </source>
</reference>
<protein>
    <submittedName>
        <fullName evidence="2">Uncharacterized protein</fullName>
    </submittedName>
</protein>
<evidence type="ECO:0000313" key="2">
    <source>
        <dbReference type="EMBL" id="QVT81852.1"/>
    </source>
</evidence>
<name>A0ABX8EMU7_9ACTN</name>
<organism evidence="2 3">
    <name type="scientific">Nocardioides aquaticus</name>
    <dbReference type="NCBI Taxonomy" id="160826"/>
    <lineage>
        <taxon>Bacteria</taxon>
        <taxon>Bacillati</taxon>
        <taxon>Actinomycetota</taxon>
        <taxon>Actinomycetes</taxon>
        <taxon>Propionibacteriales</taxon>
        <taxon>Nocardioidaceae</taxon>
        <taxon>Nocardioides</taxon>
    </lineage>
</organism>
<keyword evidence="1" id="KW-0472">Membrane</keyword>
<gene>
    <name evidence="2" type="ORF">ENKNEFLB_04271</name>
</gene>
<feature type="transmembrane region" description="Helical" evidence="1">
    <location>
        <begin position="27"/>
        <end position="46"/>
    </location>
</feature>
<keyword evidence="1" id="KW-1133">Transmembrane helix</keyword>